<feature type="signal peptide" evidence="1">
    <location>
        <begin position="1"/>
        <end position="19"/>
    </location>
</feature>
<evidence type="ECO:0000256" key="1">
    <source>
        <dbReference type="SAM" id="SignalP"/>
    </source>
</evidence>
<dbReference type="KEGG" id="oai:OLEAN_C38550"/>
<evidence type="ECO:0000313" key="3">
    <source>
        <dbReference type="Proteomes" id="UP000032749"/>
    </source>
</evidence>
<dbReference type="HOGENOM" id="CLU_094869_2_0_6"/>
<evidence type="ECO:0000313" key="2">
    <source>
        <dbReference type="EMBL" id="CCK78031.1"/>
    </source>
</evidence>
<dbReference type="AlphaFoldDB" id="R4YS51"/>
<dbReference type="OrthoDB" id="6080407at2"/>
<evidence type="ECO:0008006" key="4">
    <source>
        <dbReference type="Google" id="ProtNLM"/>
    </source>
</evidence>
<feature type="chain" id="PRO_5004383439" description="DUF4124 domain-containing protein" evidence="1">
    <location>
        <begin position="20"/>
        <end position="212"/>
    </location>
</feature>
<gene>
    <name evidence="2" type="ORF">OLEAN_C38550</name>
</gene>
<organism evidence="2 3">
    <name type="scientific">Oleispira antarctica RB-8</name>
    <dbReference type="NCBI Taxonomy" id="698738"/>
    <lineage>
        <taxon>Bacteria</taxon>
        <taxon>Pseudomonadati</taxon>
        <taxon>Pseudomonadota</taxon>
        <taxon>Gammaproteobacteria</taxon>
        <taxon>Oceanospirillales</taxon>
        <taxon>Oceanospirillaceae</taxon>
        <taxon>Oleispira</taxon>
    </lineage>
</organism>
<dbReference type="STRING" id="698738.OLEAN_C38550"/>
<dbReference type="Proteomes" id="UP000032749">
    <property type="component" value="Chromosome"/>
</dbReference>
<dbReference type="EMBL" id="FO203512">
    <property type="protein sequence ID" value="CCK78031.1"/>
    <property type="molecule type" value="Genomic_DNA"/>
</dbReference>
<proteinExistence type="predicted"/>
<keyword evidence="1" id="KW-0732">Signal</keyword>
<name>R4YS51_OLEAN</name>
<keyword evidence="3" id="KW-1185">Reference proteome</keyword>
<sequence>MKLVTGALILALMSPVAFAAKLYRFKVDGQLILKDHIPPEYAQMGYQILNDQGLVIRRVEAAPTESELAAMAATEAIQEARLERIRVRREADQALLRVYSKPRDVERARQRKVDNIDGYISLQQRRIVDFSEKLERAQGRAANQERAGLEVPVEMRLEIAQLQKQIRESHSNVNLRKKEKIESTKVFAKEYARMQTLLKYPPGTLESDIPLE</sequence>
<reference evidence="2 3" key="1">
    <citation type="journal article" date="2013" name="Nat. Commun.">
        <title>Genome sequence and functional genomic analysis of the oil-degrading bacterium Oleispira antarctica.</title>
        <authorList>
            <person name="Kube M."/>
            <person name="Chernikova T.N."/>
            <person name="Al-Ramahi Y."/>
            <person name="Beloqui A."/>
            <person name="Lopez-Cortez N."/>
            <person name="Guazzaroni M.E."/>
            <person name="Heipieper H.J."/>
            <person name="Klages S."/>
            <person name="Kotsyurbenko O.R."/>
            <person name="Langer I."/>
            <person name="Nechitaylo T.Y."/>
            <person name="Lunsdorf H."/>
            <person name="Fernandez M."/>
            <person name="Juarez S."/>
            <person name="Ciordia S."/>
            <person name="Singer A."/>
            <person name="Kagan O."/>
            <person name="Egorova O."/>
            <person name="Petit P.A."/>
            <person name="Stogios P."/>
            <person name="Kim Y."/>
            <person name="Tchigvintsev A."/>
            <person name="Flick R."/>
            <person name="Denaro R."/>
            <person name="Genovese M."/>
            <person name="Albar J.P."/>
            <person name="Reva O.N."/>
            <person name="Martinez-Gomariz M."/>
            <person name="Tran H."/>
            <person name="Ferrer M."/>
            <person name="Savchenko A."/>
            <person name="Yakunin A.F."/>
            <person name="Yakimov M.M."/>
            <person name="Golyshina O.V."/>
            <person name="Reinhardt R."/>
            <person name="Golyshin P.N."/>
        </authorList>
    </citation>
    <scope>NUCLEOTIDE SEQUENCE [LARGE SCALE GENOMIC DNA]</scope>
</reference>
<protein>
    <recommendedName>
        <fullName evidence="4">DUF4124 domain-containing protein</fullName>
    </recommendedName>
</protein>
<accession>R4YS51</accession>